<dbReference type="Proteomes" id="UP000244803">
    <property type="component" value="Chromosome 3"/>
</dbReference>
<organism evidence="1 2">
    <name type="scientific">Theileria orientalis</name>
    <dbReference type="NCBI Taxonomy" id="68886"/>
    <lineage>
        <taxon>Eukaryota</taxon>
        <taxon>Sar</taxon>
        <taxon>Alveolata</taxon>
        <taxon>Apicomplexa</taxon>
        <taxon>Aconoidasida</taxon>
        <taxon>Piroplasmida</taxon>
        <taxon>Theileriidae</taxon>
        <taxon>Theileria</taxon>
    </lineage>
</organism>
<name>A0A976SKL0_THEOR</name>
<evidence type="ECO:0000313" key="2">
    <source>
        <dbReference type="Proteomes" id="UP000244803"/>
    </source>
</evidence>
<reference evidence="1" key="1">
    <citation type="submission" date="2022-07" db="EMBL/GenBank/DDBJ databases">
        <title>Evaluation of T. orientalis genome assembly methods using nanopore sequencing and analysis of variation between genomes.</title>
        <authorList>
            <person name="Yam J."/>
            <person name="Micallef M.L."/>
            <person name="Liu M."/>
            <person name="Djordjevic S.P."/>
            <person name="Bogema D.R."/>
            <person name="Jenkins C."/>
        </authorList>
    </citation>
    <scope>NUCLEOTIDE SEQUENCE</scope>
    <source>
        <strain evidence="1">Fish Creek</strain>
    </source>
</reference>
<protein>
    <submittedName>
        <fullName evidence="1">Uncharacterized protein</fullName>
    </submittedName>
</protein>
<dbReference type="EMBL" id="CP056066">
    <property type="protein sequence ID" value="UVC54264.1"/>
    <property type="molecule type" value="Genomic_DNA"/>
</dbReference>
<evidence type="ECO:0000313" key="1">
    <source>
        <dbReference type="EMBL" id="UVC54264.1"/>
    </source>
</evidence>
<accession>A0A976SKL0</accession>
<sequence>MCNLGLILGTIVTIIYYITLVESDYKFGYSPSNEEFISKDLSGLGLNVYLEEFDFIPKEVSSISTNVEVCKESLKRIFEDHVYGLCEHFKCDIGVIATKPYDKRVYPLSTAPAGPKVPKTENVSEEDRSNCELAKLAARCSSYLKFANCIYDKYIASFKIGTGQIKLSPPIAAFYKRYPNNVLVDKYNAAGGGEIGFLFREFLQNICSFVHNSCHNLHPQFKGTSDYFWSQACIVFDTITPLGGIETLFINYADDKQKISLESTETDEFLKYSSIQTDLILSQLNIPVEGPINSTSKLTLYQESLFKIRCDIVKTLYVHTKQLSHYKDPGKYRIYSLCFQLEKDSEQCKVGLQLEMSESDCESFIKNNELPPLVNWLNESATNIITFWMYISENAEKSAEFICEHTYFVYTGRIKRSIKVFKDEDMNLVASTLGSASVYEDGRLSAMKDEYEEVKGYRRPEDFMQIYSKCCQKVDAQMAFSSIMQIIKSSGDDFGKLIEILGKVIIGSENGSSSLATNSLVSILGYVEENKSIHLGPVMDFMELLLRKREEDDAHGVVRSSLKDFSTKMIMKLKLGSIKVVESDVSPDEWSLKLGEMACKKQQNLYNWVCGLSLRQSAPVSGPLDSFPLNDAVCIYLLLESSRSVIPKVYSLMCMGLMTFKLSHVFLSNLSQESTKKLLSKMAIESAEMATKYIEAASRLSGEKAVDDLHMFPWHPVGYLSTLLNEAELELDKNRVANVFKRVLDLSVDKVNLHILKSVMKSADNEYGRSLCLMECKNMSTKWEFCEECEESQDQHVLFFKYVLNLYFELPMITTLEYSICDSLSVLLNWIKYLLMSKSRSLFKKVVKREYLDPLHGLYSKLNEKVYESGCSHASHIRDIFLNRMELIKFLMEDLFVLIDRDD</sequence>
<gene>
    <name evidence="1" type="ORF">MACJ_003801</name>
</gene>
<dbReference type="AlphaFoldDB" id="A0A976SKL0"/>
<proteinExistence type="predicted"/>